<dbReference type="GO" id="GO:0019441">
    <property type="term" value="P:L-tryptophan catabolic process to kynurenine"/>
    <property type="evidence" value="ECO:0007669"/>
    <property type="project" value="InterPro"/>
</dbReference>
<evidence type="ECO:0000313" key="2">
    <source>
        <dbReference type="Proteomes" id="UP000218702"/>
    </source>
</evidence>
<dbReference type="SUPFAM" id="SSF102198">
    <property type="entry name" value="Putative cyclase"/>
    <property type="match status" value="1"/>
</dbReference>
<reference evidence="1 2" key="1">
    <citation type="submission" date="2017-06" db="EMBL/GenBank/DDBJ databases">
        <title>Genome sequencing of cyanobaciteial culture collection at National Institute for Environmental Studies (NIES).</title>
        <authorList>
            <person name="Hirose Y."/>
            <person name="Shimura Y."/>
            <person name="Fujisawa T."/>
            <person name="Nakamura Y."/>
            <person name="Kawachi M."/>
        </authorList>
    </citation>
    <scope>NUCLEOTIDE SEQUENCE [LARGE SCALE GENOMIC DNA]</scope>
    <source>
        <strain evidence="1 2">NIES-806</strain>
    </source>
</reference>
<protein>
    <recommendedName>
        <fullName evidence="3">Cyclase family protein</fullName>
    </recommendedName>
</protein>
<dbReference type="AlphaFoldDB" id="A0A1Z4V4Q8"/>
<organism evidence="1 2">
    <name type="scientific">Dolichospermum compactum NIES-806</name>
    <dbReference type="NCBI Taxonomy" id="1973481"/>
    <lineage>
        <taxon>Bacteria</taxon>
        <taxon>Bacillati</taxon>
        <taxon>Cyanobacteriota</taxon>
        <taxon>Cyanophyceae</taxon>
        <taxon>Nostocales</taxon>
        <taxon>Aphanizomenonaceae</taxon>
        <taxon>Dolichospermum</taxon>
        <taxon>Dolichospermum compactum</taxon>
    </lineage>
</organism>
<sequence>MISKNFQPLSNISYSRVIHLSHLIDQDIPKWTGDPSVEFTSVAEIPDDGYYLRRFSLGEHSGTHINGPNSFYANGASIDQYPASSLILPAIVINICEQASINPDYVLTISDIQTWETEFGEIPTGSLVILYTGWQEKWLNHQAFFNQDKDGKMHFPGFSYDATEFLIAHRKITGVGIDTHGVDSGQDTNFTINRLLLQESLIVLENLTNLDQLPPHSITLIIGILRLRGGSGSPAAIMALF</sequence>
<dbReference type="GO" id="GO:0004061">
    <property type="term" value="F:arylformamidase activity"/>
    <property type="evidence" value="ECO:0007669"/>
    <property type="project" value="InterPro"/>
</dbReference>
<dbReference type="Pfam" id="PF04199">
    <property type="entry name" value="Cyclase"/>
    <property type="match status" value="1"/>
</dbReference>
<dbReference type="InterPro" id="IPR007325">
    <property type="entry name" value="KFase/CYL"/>
</dbReference>
<dbReference type="Gene3D" id="3.50.30.50">
    <property type="entry name" value="Putative cyclase"/>
    <property type="match status" value="1"/>
</dbReference>
<dbReference type="PANTHER" id="PTHR31118:SF12">
    <property type="entry name" value="CYCLASE-LIKE PROTEIN 2"/>
    <property type="match status" value="1"/>
</dbReference>
<keyword evidence="2" id="KW-1185">Reference proteome</keyword>
<dbReference type="InterPro" id="IPR037175">
    <property type="entry name" value="KFase_sf"/>
</dbReference>
<proteinExistence type="predicted"/>
<gene>
    <name evidence="1" type="ORF">NIES806_26690</name>
</gene>
<dbReference type="RefSeq" id="WP_231939829.1">
    <property type="nucleotide sequence ID" value="NZ_AP018316.1"/>
</dbReference>
<evidence type="ECO:0008006" key="3">
    <source>
        <dbReference type="Google" id="ProtNLM"/>
    </source>
</evidence>
<evidence type="ECO:0000313" key="1">
    <source>
        <dbReference type="EMBL" id="BAZ86457.1"/>
    </source>
</evidence>
<dbReference type="PANTHER" id="PTHR31118">
    <property type="entry name" value="CYCLASE-LIKE PROTEIN 2"/>
    <property type="match status" value="1"/>
</dbReference>
<name>A0A1Z4V4Q8_9CYAN</name>
<dbReference type="KEGG" id="dcm:NIES806_26690"/>
<dbReference type="Proteomes" id="UP000218702">
    <property type="component" value="Chromosome"/>
</dbReference>
<accession>A0A1Z4V4Q8</accession>
<dbReference type="EMBL" id="AP018316">
    <property type="protein sequence ID" value="BAZ86457.1"/>
    <property type="molecule type" value="Genomic_DNA"/>
</dbReference>